<dbReference type="SUPFAM" id="SSF52402">
    <property type="entry name" value="Adenine nucleotide alpha hydrolases-like"/>
    <property type="match status" value="2"/>
</dbReference>
<proteinExistence type="inferred from homology"/>
<sequence length="261" mass="28084">MNRNRTTSSVIVGIDGSEAAVQAALWAADEAVAREVPLRLIAVTEARHQSADDYYDDVHRAEDAVYAARAAVEESGKPVEVETAIIDGPPGAALVSESDYAALLCVGSVGIRRFARSILGSTSIEVAENARCPVAIIRARSDEPTDTISWILVAANGTAEDRPILEMATREAKLRNAPVLIVGQRDDLESDADDLRRSNPGIRVYPVRDGADVAAFLKRQDEYVQLAVIGGSEIARLPAILGPQGRHRFRHAQSSVLVVRP</sequence>
<gene>
    <name evidence="3" type="ORF">BHQ18_27500</name>
</gene>
<organism evidence="3 4">
    <name type="scientific">Mycolicibacterium flavescens</name>
    <name type="common">Mycobacterium flavescens</name>
    <dbReference type="NCBI Taxonomy" id="1776"/>
    <lineage>
        <taxon>Bacteria</taxon>
        <taxon>Bacillati</taxon>
        <taxon>Actinomycetota</taxon>
        <taxon>Actinomycetes</taxon>
        <taxon>Mycobacteriales</taxon>
        <taxon>Mycobacteriaceae</taxon>
        <taxon>Mycolicibacterium</taxon>
    </lineage>
</organism>
<comment type="caution">
    <text evidence="3">The sequence shown here is derived from an EMBL/GenBank/DDBJ whole genome shotgun (WGS) entry which is preliminary data.</text>
</comment>
<dbReference type="STRING" id="1776.BHQ18_27500"/>
<dbReference type="AlphaFoldDB" id="A0A1E3R848"/>
<evidence type="ECO:0000313" key="3">
    <source>
        <dbReference type="EMBL" id="ODQ86095.1"/>
    </source>
</evidence>
<evidence type="ECO:0000256" key="1">
    <source>
        <dbReference type="ARBA" id="ARBA00008791"/>
    </source>
</evidence>
<name>A0A1E3R848_MYCFV</name>
<dbReference type="Proteomes" id="UP000094053">
    <property type="component" value="Unassembled WGS sequence"/>
</dbReference>
<dbReference type="OrthoDB" id="4614783at2"/>
<protein>
    <submittedName>
        <fullName evidence="3">Universal stress protein</fullName>
    </submittedName>
</protein>
<dbReference type="EMBL" id="MIHA01000034">
    <property type="protein sequence ID" value="ODQ86095.1"/>
    <property type="molecule type" value="Genomic_DNA"/>
</dbReference>
<dbReference type="InterPro" id="IPR006016">
    <property type="entry name" value="UspA"/>
</dbReference>
<dbReference type="PANTHER" id="PTHR46268">
    <property type="entry name" value="STRESS RESPONSE PROTEIN NHAX"/>
    <property type="match status" value="1"/>
</dbReference>
<evidence type="ECO:0000313" key="4">
    <source>
        <dbReference type="Proteomes" id="UP000094053"/>
    </source>
</evidence>
<dbReference type="InterPro" id="IPR006015">
    <property type="entry name" value="Universal_stress_UspA"/>
</dbReference>
<evidence type="ECO:0000259" key="2">
    <source>
        <dbReference type="Pfam" id="PF00582"/>
    </source>
</evidence>
<dbReference type="Gene3D" id="3.40.50.12370">
    <property type="match status" value="1"/>
</dbReference>
<dbReference type="PANTHER" id="PTHR46268:SF6">
    <property type="entry name" value="UNIVERSAL STRESS PROTEIN UP12"/>
    <property type="match status" value="1"/>
</dbReference>
<reference evidence="4" key="1">
    <citation type="submission" date="2016-09" db="EMBL/GenBank/DDBJ databases">
        <authorList>
            <person name="Greninger A.L."/>
            <person name="Jerome K.R."/>
            <person name="Mcnair B."/>
            <person name="Wallis C."/>
            <person name="Fang F."/>
        </authorList>
    </citation>
    <scope>NUCLEOTIDE SEQUENCE [LARGE SCALE GENOMIC DNA]</scope>
    <source>
        <strain evidence="4">M6</strain>
    </source>
</reference>
<feature type="domain" description="UspA" evidence="2">
    <location>
        <begin position="10"/>
        <end position="138"/>
    </location>
</feature>
<comment type="similarity">
    <text evidence="1">Belongs to the universal stress protein A family.</text>
</comment>
<dbReference type="Pfam" id="PF00582">
    <property type="entry name" value="Usp"/>
    <property type="match status" value="1"/>
</dbReference>
<dbReference type="PRINTS" id="PR01438">
    <property type="entry name" value="UNVRSLSTRESS"/>
</dbReference>
<keyword evidence="4" id="KW-1185">Reference proteome</keyword>
<accession>A0A1E3R848</accession>